<protein>
    <submittedName>
        <fullName evidence="1">Uncharacterized protein</fullName>
    </submittedName>
</protein>
<dbReference type="Proteomes" id="UP000634136">
    <property type="component" value="Unassembled WGS sequence"/>
</dbReference>
<name>A0A834TXR7_9FABA</name>
<reference evidence="1" key="1">
    <citation type="submission" date="2020-09" db="EMBL/GenBank/DDBJ databases">
        <title>Genome-Enabled Discovery of Anthraquinone Biosynthesis in Senna tora.</title>
        <authorList>
            <person name="Kang S.-H."/>
            <person name="Pandey R.P."/>
            <person name="Lee C.-M."/>
            <person name="Sim J.-S."/>
            <person name="Jeong J.-T."/>
            <person name="Choi B.-S."/>
            <person name="Jung M."/>
            <person name="Ginzburg D."/>
            <person name="Zhao K."/>
            <person name="Won S.Y."/>
            <person name="Oh T.-J."/>
            <person name="Yu Y."/>
            <person name="Kim N.-H."/>
            <person name="Lee O.R."/>
            <person name="Lee T.-H."/>
            <person name="Bashyal P."/>
            <person name="Kim T.-S."/>
            <person name="Lee W.-H."/>
            <person name="Kawkins C."/>
            <person name="Kim C.-K."/>
            <person name="Kim J.S."/>
            <person name="Ahn B.O."/>
            <person name="Rhee S.Y."/>
            <person name="Sohng J.K."/>
        </authorList>
    </citation>
    <scope>NUCLEOTIDE SEQUENCE</scope>
    <source>
        <tissue evidence="1">Leaf</tissue>
    </source>
</reference>
<comment type="caution">
    <text evidence="1">The sequence shown here is derived from an EMBL/GenBank/DDBJ whole genome shotgun (WGS) entry which is preliminary data.</text>
</comment>
<evidence type="ECO:0000313" key="1">
    <source>
        <dbReference type="EMBL" id="KAF7830177.1"/>
    </source>
</evidence>
<organism evidence="1 2">
    <name type="scientific">Senna tora</name>
    <dbReference type="NCBI Taxonomy" id="362788"/>
    <lineage>
        <taxon>Eukaryota</taxon>
        <taxon>Viridiplantae</taxon>
        <taxon>Streptophyta</taxon>
        <taxon>Embryophyta</taxon>
        <taxon>Tracheophyta</taxon>
        <taxon>Spermatophyta</taxon>
        <taxon>Magnoliopsida</taxon>
        <taxon>eudicotyledons</taxon>
        <taxon>Gunneridae</taxon>
        <taxon>Pentapetalae</taxon>
        <taxon>rosids</taxon>
        <taxon>fabids</taxon>
        <taxon>Fabales</taxon>
        <taxon>Fabaceae</taxon>
        <taxon>Caesalpinioideae</taxon>
        <taxon>Cassia clade</taxon>
        <taxon>Senna</taxon>
    </lineage>
</organism>
<dbReference type="EMBL" id="JAAIUW010000005">
    <property type="protein sequence ID" value="KAF7830177.1"/>
    <property type="molecule type" value="Genomic_DNA"/>
</dbReference>
<evidence type="ECO:0000313" key="2">
    <source>
        <dbReference type="Proteomes" id="UP000634136"/>
    </source>
</evidence>
<keyword evidence="2" id="KW-1185">Reference proteome</keyword>
<accession>A0A834TXR7</accession>
<proteinExistence type="predicted"/>
<dbReference type="AlphaFoldDB" id="A0A834TXR7"/>
<sequence>MELMGIIGRNPLDVRGLTLTAADRYLPS</sequence>
<gene>
    <name evidence="1" type="ORF">G2W53_012510</name>
</gene>